<dbReference type="InterPro" id="IPR017105">
    <property type="entry name" value="AP3_complex_dsu"/>
</dbReference>
<dbReference type="GO" id="GO:0030123">
    <property type="term" value="C:AP-3 adaptor complex"/>
    <property type="evidence" value="ECO:0007669"/>
    <property type="project" value="InterPro"/>
</dbReference>
<keyword evidence="9" id="KW-1185">Reference proteome</keyword>
<dbReference type="InterPro" id="IPR016024">
    <property type="entry name" value="ARM-type_fold"/>
</dbReference>
<evidence type="ECO:0000256" key="2">
    <source>
        <dbReference type="ARBA" id="ARBA00006613"/>
    </source>
</evidence>
<evidence type="ECO:0000313" key="8">
    <source>
        <dbReference type="EMBL" id="VEL15548.1"/>
    </source>
</evidence>
<comment type="caution">
    <text evidence="8">The sequence shown here is derived from an EMBL/GenBank/DDBJ whole genome shotgun (WGS) entry which is preliminary data.</text>
</comment>
<dbReference type="GO" id="GO:0010008">
    <property type="term" value="C:endosome membrane"/>
    <property type="evidence" value="ECO:0007669"/>
    <property type="project" value="TreeGrafter"/>
</dbReference>
<accession>A0A3S4ZZ29</accession>
<dbReference type="GO" id="GO:0006896">
    <property type="term" value="P:Golgi to vacuole transport"/>
    <property type="evidence" value="ECO:0007669"/>
    <property type="project" value="TreeGrafter"/>
</dbReference>
<dbReference type="PANTHER" id="PTHR22781">
    <property type="entry name" value="DELTA ADAPTIN-RELATED"/>
    <property type="match status" value="1"/>
</dbReference>
<dbReference type="Gene3D" id="1.25.10.10">
    <property type="entry name" value="Leucine-rich Repeat Variant"/>
    <property type="match status" value="1"/>
</dbReference>
<dbReference type="AlphaFoldDB" id="A0A3S4ZZ29"/>
<protein>
    <recommendedName>
        <fullName evidence="7">Clathrin/coatomer adaptor adaptin-like N-terminal domain-containing protein</fullName>
    </recommendedName>
</protein>
<name>A0A3S4ZZ29_9PLAT</name>
<keyword evidence="4" id="KW-0677">Repeat</keyword>
<dbReference type="InterPro" id="IPR011989">
    <property type="entry name" value="ARM-like"/>
</dbReference>
<dbReference type="SUPFAM" id="SSF48371">
    <property type="entry name" value="ARM repeat"/>
    <property type="match status" value="1"/>
</dbReference>
<sequence length="99" mass="11552">MTKILRHHPRSVHAHKDLLLHCLEDRDESIRLRALGLLQGMITKKNLIEIVHQLVRHVQAATGGAHYKAELVAQVVQICAQNNYHYITSFEWYCCFLFF</sequence>
<keyword evidence="3" id="KW-0813">Transport</keyword>
<evidence type="ECO:0000313" key="9">
    <source>
        <dbReference type="Proteomes" id="UP000784294"/>
    </source>
</evidence>
<dbReference type="Proteomes" id="UP000784294">
    <property type="component" value="Unassembled WGS sequence"/>
</dbReference>
<keyword evidence="6" id="KW-0472">Membrane</keyword>
<evidence type="ECO:0000256" key="4">
    <source>
        <dbReference type="ARBA" id="ARBA00022737"/>
    </source>
</evidence>
<evidence type="ECO:0000256" key="1">
    <source>
        <dbReference type="ARBA" id="ARBA00004308"/>
    </source>
</evidence>
<evidence type="ECO:0000256" key="5">
    <source>
        <dbReference type="ARBA" id="ARBA00022927"/>
    </source>
</evidence>
<organism evidence="8 9">
    <name type="scientific">Protopolystoma xenopodis</name>
    <dbReference type="NCBI Taxonomy" id="117903"/>
    <lineage>
        <taxon>Eukaryota</taxon>
        <taxon>Metazoa</taxon>
        <taxon>Spiralia</taxon>
        <taxon>Lophotrochozoa</taxon>
        <taxon>Platyhelminthes</taxon>
        <taxon>Monogenea</taxon>
        <taxon>Polyopisthocotylea</taxon>
        <taxon>Polystomatidea</taxon>
        <taxon>Polystomatidae</taxon>
        <taxon>Protopolystoma</taxon>
    </lineage>
</organism>
<keyword evidence="5" id="KW-0653">Protein transport</keyword>
<dbReference type="GO" id="GO:0006623">
    <property type="term" value="P:protein targeting to vacuole"/>
    <property type="evidence" value="ECO:0007669"/>
    <property type="project" value="TreeGrafter"/>
</dbReference>
<dbReference type="InterPro" id="IPR002553">
    <property type="entry name" value="Clathrin/coatomer_adapt-like_N"/>
</dbReference>
<comment type="subcellular location">
    <subcellularLocation>
        <location evidence="1">Endomembrane system</location>
    </subcellularLocation>
</comment>
<evidence type="ECO:0000256" key="3">
    <source>
        <dbReference type="ARBA" id="ARBA00022448"/>
    </source>
</evidence>
<feature type="domain" description="Clathrin/coatomer adaptor adaptin-like N-terminal" evidence="7">
    <location>
        <begin position="1"/>
        <end position="97"/>
    </location>
</feature>
<evidence type="ECO:0000259" key="7">
    <source>
        <dbReference type="Pfam" id="PF01602"/>
    </source>
</evidence>
<dbReference type="PANTHER" id="PTHR22781:SF12">
    <property type="entry name" value="AP-3 COMPLEX SUBUNIT DELTA-1"/>
    <property type="match status" value="1"/>
</dbReference>
<comment type="similarity">
    <text evidence="2">Belongs to the adaptor complexes large subunit family.</text>
</comment>
<evidence type="ECO:0000256" key="6">
    <source>
        <dbReference type="ARBA" id="ARBA00023136"/>
    </source>
</evidence>
<dbReference type="OrthoDB" id="10264595at2759"/>
<reference evidence="8" key="1">
    <citation type="submission" date="2018-11" db="EMBL/GenBank/DDBJ databases">
        <authorList>
            <consortium name="Pathogen Informatics"/>
        </authorList>
    </citation>
    <scope>NUCLEOTIDE SEQUENCE</scope>
</reference>
<dbReference type="Pfam" id="PF01602">
    <property type="entry name" value="Adaptin_N"/>
    <property type="match status" value="1"/>
</dbReference>
<dbReference type="EMBL" id="CAAALY010024994">
    <property type="protein sequence ID" value="VEL15548.1"/>
    <property type="molecule type" value="Genomic_DNA"/>
</dbReference>
<proteinExistence type="inferred from homology"/>
<gene>
    <name evidence="8" type="ORF">PXEA_LOCUS8988</name>
</gene>